<keyword evidence="1" id="KW-0472">Membrane</keyword>
<evidence type="ECO:0000313" key="2">
    <source>
        <dbReference type="EMBL" id="CAL1268281.1"/>
    </source>
</evidence>
<proteinExistence type="predicted"/>
<dbReference type="Proteomes" id="UP001497382">
    <property type="component" value="Unassembled WGS sequence"/>
</dbReference>
<dbReference type="AlphaFoldDB" id="A0AAV1ZAX7"/>
<accession>A0AAV1ZAX7</accession>
<evidence type="ECO:0000256" key="1">
    <source>
        <dbReference type="SAM" id="Phobius"/>
    </source>
</evidence>
<name>A0AAV1ZAX7_9ARAC</name>
<keyword evidence="1" id="KW-0812">Transmembrane</keyword>
<comment type="caution">
    <text evidence="2">The sequence shown here is derived from an EMBL/GenBank/DDBJ whole genome shotgun (WGS) entry which is preliminary data.</text>
</comment>
<evidence type="ECO:0000313" key="3">
    <source>
        <dbReference type="Proteomes" id="UP001497382"/>
    </source>
</evidence>
<evidence type="ECO:0008006" key="4">
    <source>
        <dbReference type="Google" id="ProtNLM"/>
    </source>
</evidence>
<dbReference type="EMBL" id="CAXIEN010000032">
    <property type="protein sequence ID" value="CAL1268281.1"/>
    <property type="molecule type" value="Genomic_DNA"/>
</dbReference>
<reference evidence="2 3" key="1">
    <citation type="submission" date="2024-04" db="EMBL/GenBank/DDBJ databases">
        <authorList>
            <person name="Rising A."/>
            <person name="Reimegard J."/>
            <person name="Sonavane S."/>
            <person name="Akerstrom W."/>
            <person name="Nylinder S."/>
            <person name="Hedman E."/>
            <person name="Kallberg Y."/>
        </authorList>
    </citation>
    <scope>NUCLEOTIDE SEQUENCE [LARGE SCALE GENOMIC DNA]</scope>
</reference>
<gene>
    <name evidence="2" type="ORF">LARSCL_LOCUS4089</name>
</gene>
<keyword evidence="3" id="KW-1185">Reference proteome</keyword>
<feature type="transmembrane region" description="Helical" evidence="1">
    <location>
        <begin position="12"/>
        <end position="34"/>
    </location>
</feature>
<organism evidence="2 3">
    <name type="scientific">Larinioides sclopetarius</name>
    <dbReference type="NCBI Taxonomy" id="280406"/>
    <lineage>
        <taxon>Eukaryota</taxon>
        <taxon>Metazoa</taxon>
        <taxon>Ecdysozoa</taxon>
        <taxon>Arthropoda</taxon>
        <taxon>Chelicerata</taxon>
        <taxon>Arachnida</taxon>
        <taxon>Araneae</taxon>
        <taxon>Araneomorphae</taxon>
        <taxon>Entelegynae</taxon>
        <taxon>Araneoidea</taxon>
        <taxon>Araneidae</taxon>
        <taxon>Larinioides</taxon>
    </lineage>
</organism>
<protein>
    <recommendedName>
        <fullName evidence="4">ATP synthase F0 subunit 8</fullName>
    </recommendedName>
</protein>
<feature type="non-terminal residue" evidence="2">
    <location>
        <position position="42"/>
    </location>
</feature>
<sequence length="42" mass="4979">MTTKIVPRTYMPLMTVISELLFFSVFKNFLVFLYTEKATRNS</sequence>
<keyword evidence="1" id="KW-1133">Transmembrane helix</keyword>